<reference evidence="1" key="1">
    <citation type="submission" date="2021-05" db="EMBL/GenBank/DDBJ databases">
        <authorList>
            <person name="Alioto T."/>
            <person name="Alioto T."/>
            <person name="Gomez Garrido J."/>
        </authorList>
    </citation>
    <scope>NUCLEOTIDE SEQUENCE</scope>
</reference>
<sequence length="100" mass="10758">MASCGTKMVNALPHPNVREFLHQNLSQHPSAPSTKCSRSVEVPVRPRARQFPDGPRPGCALLYASAAASVEPGSYGMRPASAFRRTSASPVRNVVPERCT</sequence>
<evidence type="ECO:0000313" key="1">
    <source>
        <dbReference type="EMBL" id="CAG6491618.1"/>
    </source>
</evidence>
<proteinExistence type="predicted"/>
<accession>A0A8D8CCS4</accession>
<dbReference type="EMBL" id="HBUE01119193">
    <property type="protein sequence ID" value="CAG6491618.1"/>
    <property type="molecule type" value="Transcribed_RNA"/>
</dbReference>
<organism evidence="1">
    <name type="scientific">Culex pipiens</name>
    <name type="common">House mosquito</name>
    <dbReference type="NCBI Taxonomy" id="7175"/>
    <lineage>
        <taxon>Eukaryota</taxon>
        <taxon>Metazoa</taxon>
        <taxon>Ecdysozoa</taxon>
        <taxon>Arthropoda</taxon>
        <taxon>Hexapoda</taxon>
        <taxon>Insecta</taxon>
        <taxon>Pterygota</taxon>
        <taxon>Neoptera</taxon>
        <taxon>Endopterygota</taxon>
        <taxon>Diptera</taxon>
        <taxon>Nematocera</taxon>
        <taxon>Culicoidea</taxon>
        <taxon>Culicidae</taxon>
        <taxon>Culicinae</taxon>
        <taxon>Culicini</taxon>
        <taxon>Culex</taxon>
        <taxon>Culex</taxon>
    </lineage>
</organism>
<name>A0A8D8CCS4_CULPI</name>
<protein>
    <submittedName>
        <fullName evidence="1">(northern house mosquito) hypothetical protein</fullName>
    </submittedName>
</protein>
<dbReference type="AlphaFoldDB" id="A0A8D8CCS4"/>